<feature type="domain" description="OmpR/PhoB-type" evidence="9">
    <location>
        <begin position="119"/>
        <end position="212"/>
    </location>
</feature>
<dbReference type="InterPro" id="IPR001867">
    <property type="entry name" value="OmpR/PhoB-type_DNA-bd"/>
</dbReference>
<feature type="domain" description="Response regulatory" evidence="8">
    <location>
        <begin position="2"/>
        <end position="115"/>
    </location>
</feature>
<proteinExistence type="predicted"/>
<evidence type="ECO:0000256" key="4">
    <source>
        <dbReference type="ARBA" id="ARBA00023125"/>
    </source>
</evidence>
<dbReference type="SMART" id="SM00862">
    <property type="entry name" value="Trans_reg_C"/>
    <property type="match status" value="1"/>
</dbReference>
<protein>
    <submittedName>
        <fullName evidence="10">Response regulator transcription factor</fullName>
    </submittedName>
</protein>
<keyword evidence="3" id="KW-0805">Transcription regulation</keyword>
<evidence type="ECO:0000259" key="9">
    <source>
        <dbReference type="PROSITE" id="PS51755"/>
    </source>
</evidence>
<evidence type="ECO:0000256" key="3">
    <source>
        <dbReference type="ARBA" id="ARBA00023015"/>
    </source>
</evidence>
<keyword evidence="11" id="KW-1185">Reference proteome</keyword>
<keyword evidence="2" id="KW-0902">Two-component regulatory system</keyword>
<accession>A0ABX5V7A9</accession>
<dbReference type="PANTHER" id="PTHR48111">
    <property type="entry name" value="REGULATOR OF RPOS"/>
    <property type="match status" value="1"/>
</dbReference>
<reference evidence="10 11" key="1">
    <citation type="submission" date="2019-05" db="EMBL/GenBank/DDBJ databases">
        <title>A comparative analysis of the Nautiliaceae.</title>
        <authorList>
            <person name="Grosche A."/>
            <person name="Smedile F."/>
            <person name="Vetriani C."/>
        </authorList>
    </citation>
    <scope>NUCLEOTIDE SEQUENCE [LARGE SCALE GENOMIC DNA]</scope>
    <source>
        <strain evidence="10 11">TB-2</strain>
    </source>
</reference>
<feature type="DNA-binding region" description="OmpR/PhoB-type" evidence="7">
    <location>
        <begin position="119"/>
        <end position="212"/>
    </location>
</feature>
<dbReference type="InterPro" id="IPR036388">
    <property type="entry name" value="WH-like_DNA-bd_sf"/>
</dbReference>
<feature type="modified residue" description="4-aspartylphosphate" evidence="6">
    <location>
        <position position="51"/>
    </location>
</feature>
<name>A0ABX5V7A9_9BACT</name>
<dbReference type="PANTHER" id="PTHR48111:SF1">
    <property type="entry name" value="TWO-COMPONENT RESPONSE REGULATOR ORR33"/>
    <property type="match status" value="1"/>
</dbReference>
<dbReference type="SMART" id="SM00448">
    <property type="entry name" value="REC"/>
    <property type="match status" value="1"/>
</dbReference>
<dbReference type="InterPro" id="IPR011006">
    <property type="entry name" value="CheY-like_superfamily"/>
</dbReference>
<dbReference type="PROSITE" id="PS51755">
    <property type="entry name" value="OMPR_PHOB"/>
    <property type="match status" value="1"/>
</dbReference>
<evidence type="ECO:0000256" key="2">
    <source>
        <dbReference type="ARBA" id="ARBA00023012"/>
    </source>
</evidence>
<evidence type="ECO:0000259" key="8">
    <source>
        <dbReference type="PROSITE" id="PS50110"/>
    </source>
</evidence>
<dbReference type="CDD" id="cd00156">
    <property type="entry name" value="REC"/>
    <property type="match status" value="1"/>
</dbReference>
<dbReference type="Pfam" id="PF00072">
    <property type="entry name" value="Response_reg"/>
    <property type="match status" value="1"/>
</dbReference>
<dbReference type="PROSITE" id="PS50110">
    <property type="entry name" value="RESPONSE_REGULATORY"/>
    <property type="match status" value="1"/>
</dbReference>
<dbReference type="SUPFAM" id="SSF52172">
    <property type="entry name" value="CheY-like"/>
    <property type="match status" value="1"/>
</dbReference>
<keyword evidence="1 6" id="KW-0597">Phosphoprotein</keyword>
<dbReference type="RefSeq" id="WP_138323037.1">
    <property type="nucleotide sequence ID" value="NZ_CP040463.1"/>
</dbReference>
<evidence type="ECO:0000313" key="10">
    <source>
        <dbReference type="EMBL" id="QCT94153.1"/>
    </source>
</evidence>
<evidence type="ECO:0000256" key="5">
    <source>
        <dbReference type="ARBA" id="ARBA00023163"/>
    </source>
</evidence>
<dbReference type="InterPro" id="IPR039420">
    <property type="entry name" value="WalR-like"/>
</dbReference>
<organism evidence="10 11">
    <name type="scientific">Caminibacter mediatlanticus TB-2</name>
    <dbReference type="NCBI Taxonomy" id="391592"/>
    <lineage>
        <taxon>Bacteria</taxon>
        <taxon>Pseudomonadati</taxon>
        <taxon>Campylobacterota</taxon>
        <taxon>Epsilonproteobacteria</taxon>
        <taxon>Nautiliales</taxon>
        <taxon>Nautiliaceae</taxon>
        <taxon>Caminibacter</taxon>
    </lineage>
</organism>
<evidence type="ECO:0000256" key="7">
    <source>
        <dbReference type="PROSITE-ProRule" id="PRU01091"/>
    </source>
</evidence>
<dbReference type="InterPro" id="IPR001789">
    <property type="entry name" value="Sig_transdc_resp-reg_receiver"/>
</dbReference>
<keyword evidence="5" id="KW-0804">Transcription</keyword>
<evidence type="ECO:0000256" key="6">
    <source>
        <dbReference type="PROSITE-ProRule" id="PRU00169"/>
    </source>
</evidence>
<dbReference type="Proteomes" id="UP000306825">
    <property type="component" value="Chromosome"/>
</dbReference>
<sequence>MKIILIEDEESLNIALSMFLKSEGYDVYSFSDLTPFFENYKKIKPELIISDISLPDGNFLEEIKKHPELQYIKIMVISGNTDVKNIKEAFNLGAEDFIKKPFDYEELSIRIKKIFKNHNEIISINKEILYDKTNKNLIIDNNIIPLTKKESQLLEILLQNRGKVVSNSALINFLWEDNVSLNTLNVLVKRLRKKLGCKDIIKTKRDLGYIIE</sequence>
<keyword evidence="4 7" id="KW-0238">DNA-binding</keyword>
<gene>
    <name evidence="10" type="ORF">FE773_02865</name>
</gene>
<dbReference type="Gene3D" id="3.40.50.2300">
    <property type="match status" value="1"/>
</dbReference>
<evidence type="ECO:0000256" key="1">
    <source>
        <dbReference type="ARBA" id="ARBA00022553"/>
    </source>
</evidence>
<dbReference type="CDD" id="cd00383">
    <property type="entry name" value="trans_reg_C"/>
    <property type="match status" value="1"/>
</dbReference>
<evidence type="ECO:0000313" key="11">
    <source>
        <dbReference type="Proteomes" id="UP000306825"/>
    </source>
</evidence>
<dbReference type="EMBL" id="CP040463">
    <property type="protein sequence ID" value="QCT94153.1"/>
    <property type="molecule type" value="Genomic_DNA"/>
</dbReference>
<dbReference type="Pfam" id="PF00486">
    <property type="entry name" value="Trans_reg_C"/>
    <property type="match status" value="1"/>
</dbReference>
<dbReference type="Gene3D" id="1.10.10.10">
    <property type="entry name" value="Winged helix-like DNA-binding domain superfamily/Winged helix DNA-binding domain"/>
    <property type="match status" value="1"/>
</dbReference>